<evidence type="ECO:0000313" key="11">
    <source>
        <dbReference type="Proteomes" id="UP000190285"/>
    </source>
</evidence>
<evidence type="ECO:0000259" key="9">
    <source>
        <dbReference type="Pfam" id="PF06826"/>
    </source>
</evidence>
<keyword evidence="6 8" id="KW-1133">Transmembrane helix</keyword>
<dbReference type="InterPro" id="IPR050144">
    <property type="entry name" value="AAE_transporter"/>
</dbReference>
<proteinExistence type="inferred from homology"/>
<keyword evidence="3" id="KW-0813">Transport</keyword>
<evidence type="ECO:0000256" key="1">
    <source>
        <dbReference type="ARBA" id="ARBA00004651"/>
    </source>
</evidence>
<sequence>MNFNYVQFITDPFILIFMSVISGLLIGKIEIKRIKIGNSGGLFTGLVIGWFVYRKYILPYEGGENIPLHINKILENGMIPKEIFHFVLICFIASVGLLASKDIGKVIKKYGVKFILVGFSVIFTGALICYVASYFNREFNIYSVAGVYIGALTCSPGLAAALESVSNVGREAEAMIGLGYAVGYIPGVAIITLSMQILPIIFKLDIKKEKRRFNYEMRKEKEKNDLDRIDFEVLSFLFICILGSFMGQIRIYMGPVIKYLSFGTAGGVLIAGLILGHIGKIGFMNFRMNPKILMAIRELSLSIFLAIVGLRYGYSTITTIGDRGGELLGLALVCSTISILMGFIVGRYIFKINGIILLGALCGSMTSTPGLTSAIDSIDSEDVMAGYGATYPFALIGKIIFSILIHRLFIG</sequence>
<feature type="transmembrane region" description="Helical" evidence="8">
    <location>
        <begin position="259"/>
        <end position="278"/>
    </location>
</feature>
<comment type="similarity">
    <text evidence="2">Belongs to the AAE transporter (TC 2.A.81) family.</text>
</comment>
<evidence type="ECO:0000256" key="5">
    <source>
        <dbReference type="ARBA" id="ARBA00022692"/>
    </source>
</evidence>
<feature type="transmembrane region" description="Helical" evidence="8">
    <location>
        <begin position="83"/>
        <end position="100"/>
    </location>
</feature>
<dbReference type="NCBIfam" id="TIGR01625">
    <property type="entry name" value="YidE_YbjL_dupl"/>
    <property type="match status" value="1"/>
</dbReference>
<evidence type="ECO:0000256" key="7">
    <source>
        <dbReference type="ARBA" id="ARBA00023136"/>
    </source>
</evidence>
<feature type="transmembrane region" description="Helical" evidence="8">
    <location>
        <begin position="233"/>
        <end position="253"/>
    </location>
</feature>
<feature type="transmembrane region" description="Helical" evidence="8">
    <location>
        <begin position="327"/>
        <end position="345"/>
    </location>
</feature>
<feature type="transmembrane region" description="Helical" evidence="8">
    <location>
        <begin position="299"/>
        <end position="321"/>
    </location>
</feature>
<dbReference type="InterPro" id="IPR006512">
    <property type="entry name" value="YidE_YbjL"/>
</dbReference>
<feature type="domain" description="YidE/YbjL duplication" evidence="9">
    <location>
        <begin position="16"/>
        <end position="199"/>
    </location>
</feature>
<evidence type="ECO:0000256" key="4">
    <source>
        <dbReference type="ARBA" id="ARBA00022475"/>
    </source>
</evidence>
<feature type="transmembrane region" description="Helical" evidence="8">
    <location>
        <begin position="112"/>
        <end position="135"/>
    </location>
</feature>
<dbReference type="PANTHER" id="PTHR30445">
    <property type="entry name" value="K(+)_H(+) ANTIPORTER SUBUNIT KHTT"/>
    <property type="match status" value="1"/>
</dbReference>
<evidence type="ECO:0000313" key="10">
    <source>
        <dbReference type="EMBL" id="SKC45662.1"/>
    </source>
</evidence>
<accession>A0A1T5J2Z8</accession>
<evidence type="ECO:0000256" key="6">
    <source>
        <dbReference type="ARBA" id="ARBA00022989"/>
    </source>
</evidence>
<keyword evidence="4" id="KW-1003">Cell membrane</keyword>
<evidence type="ECO:0000256" key="2">
    <source>
        <dbReference type="ARBA" id="ARBA00009854"/>
    </source>
</evidence>
<dbReference type="PANTHER" id="PTHR30445:SF3">
    <property type="entry name" value="TRANSPORT PROTEIN YIDE-RELATED"/>
    <property type="match status" value="1"/>
</dbReference>
<feature type="transmembrane region" description="Helical" evidence="8">
    <location>
        <begin position="352"/>
        <end position="371"/>
    </location>
</feature>
<feature type="transmembrane region" description="Helical" evidence="8">
    <location>
        <begin position="181"/>
        <end position="202"/>
    </location>
</feature>
<feature type="transmembrane region" description="Helical" evidence="8">
    <location>
        <begin position="12"/>
        <end position="29"/>
    </location>
</feature>
<dbReference type="RefSeq" id="WP_079489637.1">
    <property type="nucleotide sequence ID" value="NZ_FUZT01000002.1"/>
</dbReference>
<keyword evidence="5 8" id="KW-0812">Transmembrane</keyword>
<dbReference type="OrthoDB" id="9155749at2"/>
<evidence type="ECO:0000256" key="8">
    <source>
        <dbReference type="SAM" id="Phobius"/>
    </source>
</evidence>
<organism evidence="10 11">
    <name type="scientific">Maledivibacter halophilus</name>
    <dbReference type="NCBI Taxonomy" id="36842"/>
    <lineage>
        <taxon>Bacteria</taxon>
        <taxon>Bacillati</taxon>
        <taxon>Bacillota</taxon>
        <taxon>Clostridia</taxon>
        <taxon>Peptostreptococcales</taxon>
        <taxon>Caminicellaceae</taxon>
        <taxon>Maledivibacter</taxon>
    </lineage>
</organism>
<protein>
    <submittedName>
        <fullName evidence="10">Putative transport protein</fullName>
    </submittedName>
</protein>
<dbReference type="EMBL" id="FUZT01000002">
    <property type="protein sequence ID" value="SKC45662.1"/>
    <property type="molecule type" value="Genomic_DNA"/>
</dbReference>
<name>A0A1T5J2Z8_9FIRM</name>
<dbReference type="GO" id="GO:0005886">
    <property type="term" value="C:plasma membrane"/>
    <property type="evidence" value="ECO:0007669"/>
    <property type="project" value="UniProtKB-SubCell"/>
</dbReference>
<keyword evidence="11" id="KW-1185">Reference proteome</keyword>
<gene>
    <name evidence="10" type="ORF">SAMN02194393_00870</name>
</gene>
<dbReference type="Proteomes" id="UP000190285">
    <property type="component" value="Unassembled WGS sequence"/>
</dbReference>
<feature type="transmembrane region" description="Helical" evidence="8">
    <location>
        <begin position="391"/>
        <end position="410"/>
    </location>
</feature>
<reference evidence="10 11" key="1">
    <citation type="submission" date="2017-02" db="EMBL/GenBank/DDBJ databases">
        <authorList>
            <person name="Peterson S.W."/>
        </authorList>
    </citation>
    <scope>NUCLEOTIDE SEQUENCE [LARGE SCALE GENOMIC DNA]</scope>
    <source>
        <strain evidence="10 11">M1</strain>
    </source>
</reference>
<keyword evidence="7 8" id="KW-0472">Membrane</keyword>
<feature type="domain" description="YidE/YbjL duplication" evidence="9">
    <location>
        <begin position="237"/>
        <end position="406"/>
    </location>
</feature>
<dbReference type="Pfam" id="PF06826">
    <property type="entry name" value="Asp-Al_Ex"/>
    <property type="match status" value="2"/>
</dbReference>
<dbReference type="AlphaFoldDB" id="A0A1T5J2Z8"/>
<feature type="transmembrane region" description="Helical" evidence="8">
    <location>
        <begin position="36"/>
        <end position="53"/>
    </location>
</feature>
<comment type="subcellular location">
    <subcellularLocation>
        <location evidence="1">Cell membrane</location>
        <topology evidence="1">Multi-pass membrane protein</topology>
    </subcellularLocation>
</comment>
<evidence type="ECO:0000256" key="3">
    <source>
        <dbReference type="ARBA" id="ARBA00022448"/>
    </source>
</evidence>
<dbReference type="STRING" id="36842.SAMN02194393_00870"/>